<proteinExistence type="predicted"/>
<dbReference type="EMBL" id="FOYZ01000001">
    <property type="protein sequence ID" value="SFR57204.1"/>
    <property type="molecule type" value="Genomic_DNA"/>
</dbReference>
<dbReference type="Gene3D" id="6.10.250.690">
    <property type="match status" value="1"/>
</dbReference>
<dbReference type="InterPro" id="IPR001867">
    <property type="entry name" value="OmpR/PhoB-type_DNA-bd"/>
</dbReference>
<dbReference type="GO" id="GO:0000156">
    <property type="term" value="F:phosphorelay response regulator activity"/>
    <property type="evidence" value="ECO:0007669"/>
    <property type="project" value="TreeGrafter"/>
</dbReference>
<dbReference type="Pfam" id="PF00072">
    <property type="entry name" value="Response_reg"/>
    <property type="match status" value="1"/>
</dbReference>
<evidence type="ECO:0000256" key="9">
    <source>
        <dbReference type="PROSITE-ProRule" id="PRU01091"/>
    </source>
</evidence>
<evidence type="ECO:0000256" key="1">
    <source>
        <dbReference type="ARBA" id="ARBA00018672"/>
    </source>
</evidence>
<dbReference type="Proteomes" id="UP000199659">
    <property type="component" value="Unassembled WGS sequence"/>
</dbReference>
<evidence type="ECO:0000256" key="4">
    <source>
        <dbReference type="ARBA" id="ARBA00023015"/>
    </source>
</evidence>
<dbReference type="AlphaFoldDB" id="A0A1I6HS09"/>
<dbReference type="SMART" id="SM00448">
    <property type="entry name" value="REC"/>
    <property type="match status" value="1"/>
</dbReference>
<dbReference type="PANTHER" id="PTHR48111:SF1">
    <property type="entry name" value="TWO-COMPONENT RESPONSE REGULATOR ORR33"/>
    <property type="match status" value="1"/>
</dbReference>
<keyword evidence="13" id="KW-1185">Reference proteome</keyword>
<keyword evidence="4" id="KW-0805">Transcription regulation</keyword>
<dbReference type="PROSITE" id="PS51755">
    <property type="entry name" value="OMPR_PHOB"/>
    <property type="match status" value="1"/>
</dbReference>
<evidence type="ECO:0000256" key="2">
    <source>
        <dbReference type="ARBA" id="ARBA00022553"/>
    </source>
</evidence>
<dbReference type="GO" id="GO:0032993">
    <property type="term" value="C:protein-DNA complex"/>
    <property type="evidence" value="ECO:0007669"/>
    <property type="project" value="TreeGrafter"/>
</dbReference>
<feature type="modified residue" description="4-aspartylphosphate" evidence="8">
    <location>
        <position position="39"/>
    </location>
</feature>
<dbReference type="STRING" id="37658.SAMN05661086_00214"/>
<dbReference type="Gene3D" id="3.40.50.2300">
    <property type="match status" value="1"/>
</dbReference>
<accession>A0A1I6HS09</accession>
<gene>
    <name evidence="12" type="ORF">SAMN05661086_00214</name>
</gene>
<dbReference type="InterPro" id="IPR039420">
    <property type="entry name" value="WalR-like"/>
</dbReference>
<evidence type="ECO:0000256" key="6">
    <source>
        <dbReference type="ARBA" id="ARBA00023163"/>
    </source>
</evidence>
<dbReference type="CDD" id="cd00383">
    <property type="entry name" value="trans_reg_C"/>
    <property type="match status" value="1"/>
</dbReference>
<keyword evidence="5 9" id="KW-0238">DNA-binding</keyword>
<feature type="domain" description="Response regulatory" evidence="10">
    <location>
        <begin position="1"/>
        <end position="103"/>
    </location>
</feature>
<evidence type="ECO:0000256" key="8">
    <source>
        <dbReference type="PROSITE-ProRule" id="PRU00169"/>
    </source>
</evidence>
<evidence type="ECO:0000313" key="13">
    <source>
        <dbReference type="Proteomes" id="UP000199659"/>
    </source>
</evidence>
<keyword evidence="3" id="KW-0902">Two-component regulatory system</keyword>
<dbReference type="PANTHER" id="PTHR48111">
    <property type="entry name" value="REGULATOR OF RPOS"/>
    <property type="match status" value="1"/>
</dbReference>
<dbReference type="InterPro" id="IPR036388">
    <property type="entry name" value="WH-like_DNA-bd_sf"/>
</dbReference>
<protein>
    <recommendedName>
        <fullName evidence="1">Stage 0 sporulation protein A homolog</fullName>
    </recommendedName>
</protein>
<reference evidence="12 13" key="1">
    <citation type="submission" date="2016-10" db="EMBL/GenBank/DDBJ databases">
        <authorList>
            <person name="de Groot N.N."/>
        </authorList>
    </citation>
    <scope>NUCLEOTIDE SEQUENCE [LARGE SCALE GENOMIC DNA]</scope>
    <source>
        <strain evidence="12 13">743A</strain>
    </source>
</reference>
<sequence length="211" mass="24124">MLKDFLTSCNYIIMEAENGQQALNLFYAENSRLDMIILDVMMPVKDGFEVLAEIREVSSVPIIMLTAKSQEYDQLSGFKRGADDYITKPFSPVILRAHIEAVLRRSKTQPKQRVAYGPIVIDKESMRVTVQGNEVNLTPKEYDLLLFFTDNINIVLTRECLLNEVWSYDYLGGSRTVDTHIKQLRSKIGTTFIQTIHGKGYRFEVSPCSNQ</sequence>
<dbReference type="InterPro" id="IPR001789">
    <property type="entry name" value="Sig_transdc_resp-reg_receiver"/>
</dbReference>
<evidence type="ECO:0000256" key="7">
    <source>
        <dbReference type="ARBA" id="ARBA00024867"/>
    </source>
</evidence>
<evidence type="ECO:0000256" key="3">
    <source>
        <dbReference type="ARBA" id="ARBA00023012"/>
    </source>
</evidence>
<feature type="domain" description="OmpR/PhoB-type" evidence="11">
    <location>
        <begin position="111"/>
        <end position="205"/>
    </location>
</feature>
<dbReference type="SUPFAM" id="SSF52172">
    <property type="entry name" value="CheY-like"/>
    <property type="match status" value="1"/>
</dbReference>
<dbReference type="InterPro" id="IPR011006">
    <property type="entry name" value="CheY-like_superfamily"/>
</dbReference>
<evidence type="ECO:0000313" key="12">
    <source>
        <dbReference type="EMBL" id="SFR57204.1"/>
    </source>
</evidence>
<comment type="function">
    <text evidence="7">May play the central regulatory role in sporulation. It may be an element of the effector pathway responsible for the activation of sporulation genes in response to nutritional stress. Spo0A may act in concert with spo0H (a sigma factor) to control the expression of some genes that are critical to the sporulation process.</text>
</comment>
<dbReference type="Pfam" id="PF00486">
    <property type="entry name" value="Trans_reg_C"/>
    <property type="match status" value="1"/>
</dbReference>
<evidence type="ECO:0000259" key="11">
    <source>
        <dbReference type="PROSITE" id="PS51755"/>
    </source>
</evidence>
<feature type="DNA-binding region" description="OmpR/PhoB-type" evidence="9">
    <location>
        <begin position="111"/>
        <end position="205"/>
    </location>
</feature>
<dbReference type="Gene3D" id="1.10.10.10">
    <property type="entry name" value="Winged helix-like DNA-binding domain superfamily/Winged helix DNA-binding domain"/>
    <property type="match status" value="1"/>
</dbReference>
<keyword evidence="6" id="KW-0804">Transcription</keyword>
<dbReference type="CDD" id="cd17574">
    <property type="entry name" value="REC_OmpR"/>
    <property type="match status" value="1"/>
</dbReference>
<dbReference type="GO" id="GO:0000976">
    <property type="term" value="F:transcription cis-regulatory region binding"/>
    <property type="evidence" value="ECO:0007669"/>
    <property type="project" value="TreeGrafter"/>
</dbReference>
<evidence type="ECO:0000256" key="5">
    <source>
        <dbReference type="ARBA" id="ARBA00023125"/>
    </source>
</evidence>
<dbReference type="GO" id="GO:0005829">
    <property type="term" value="C:cytosol"/>
    <property type="evidence" value="ECO:0007669"/>
    <property type="project" value="TreeGrafter"/>
</dbReference>
<dbReference type="FunFam" id="1.10.10.10:FF:000018">
    <property type="entry name" value="DNA-binding response regulator ResD"/>
    <property type="match status" value="1"/>
</dbReference>
<evidence type="ECO:0000259" key="10">
    <source>
        <dbReference type="PROSITE" id="PS50110"/>
    </source>
</evidence>
<dbReference type="PROSITE" id="PS50110">
    <property type="entry name" value="RESPONSE_REGULATORY"/>
    <property type="match status" value="1"/>
</dbReference>
<name>A0A1I6HS09_9FIRM</name>
<keyword evidence="2 8" id="KW-0597">Phosphoprotein</keyword>
<organism evidence="12 13">
    <name type="scientific">Anaeromicropila populeti</name>
    <dbReference type="NCBI Taxonomy" id="37658"/>
    <lineage>
        <taxon>Bacteria</taxon>
        <taxon>Bacillati</taxon>
        <taxon>Bacillota</taxon>
        <taxon>Clostridia</taxon>
        <taxon>Lachnospirales</taxon>
        <taxon>Lachnospiraceae</taxon>
        <taxon>Anaeromicropila</taxon>
    </lineage>
</organism>
<dbReference type="GO" id="GO:0006355">
    <property type="term" value="P:regulation of DNA-templated transcription"/>
    <property type="evidence" value="ECO:0007669"/>
    <property type="project" value="InterPro"/>
</dbReference>
<dbReference type="SMART" id="SM00862">
    <property type="entry name" value="Trans_reg_C"/>
    <property type="match status" value="1"/>
</dbReference>